<dbReference type="Gene3D" id="3.40.50.300">
    <property type="entry name" value="P-loop containing nucleotide triphosphate hydrolases"/>
    <property type="match status" value="1"/>
</dbReference>
<dbReference type="InterPro" id="IPR056884">
    <property type="entry name" value="NPHP3-like_N"/>
</dbReference>
<dbReference type="PANTHER" id="PTHR10039">
    <property type="entry name" value="AMELOGENIN"/>
    <property type="match status" value="1"/>
</dbReference>
<evidence type="ECO:0000259" key="3">
    <source>
        <dbReference type="Pfam" id="PF22939"/>
    </source>
</evidence>
<dbReference type="SUPFAM" id="SSF52540">
    <property type="entry name" value="P-loop containing nucleoside triphosphate hydrolases"/>
    <property type="match status" value="1"/>
</dbReference>
<dbReference type="Gene3D" id="2.130.10.10">
    <property type="entry name" value="YVTN repeat-like/Quinoprotein amine dehydrogenase"/>
    <property type="match status" value="2"/>
</dbReference>
<dbReference type="SUPFAM" id="SSF53474">
    <property type="entry name" value="alpha/beta-Hydrolases"/>
    <property type="match status" value="1"/>
</dbReference>
<proteinExistence type="predicted"/>
<dbReference type="InterPro" id="IPR029058">
    <property type="entry name" value="AB_hydrolase_fold"/>
</dbReference>
<dbReference type="InterPro" id="IPR027417">
    <property type="entry name" value="P-loop_NTPase"/>
</dbReference>
<dbReference type="OrthoDB" id="194358at2759"/>
<protein>
    <recommendedName>
        <fullName evidence="7">NACHT domain-containing protein</fullName>
    </recommendedName>
</protein>
<dbReference type="InterPro" id="IPR054471">
    <property type="entry name" value="GPIID_WHD"/>
</dbReference>
<reference evidence="5" key="1">
    <citation type="journal article" date="2020" name="Stud. Mycol.">
        <title>101 Dothideomycetes genomes: a test case for predicting lifestyles and emergence of pathogens.</title>
        <authorList>
            <person name="Haridas S."/>
            <person name="Albert R."/>
            <person name="Binder M."/>
            <person name="Bloem J."/>
            <person name="Labutti K."/>
            <person name="Salamov A."/>
            <person name="Andreopoulos B."/>
            <person name="Baker S."/>
            <person name="Barry K."/>
            <person name="Bills G."/>
            <person name="Bluhm B."/>
            <person name="Cannon C."/>
            <person name="Castanera R."/>
            <person name="Culley D."/>
            <person name="Daum C."/>
            <person name="Ezra D."/>
            <person name="Gonzalez J."/>
            <person name="Henrissat B."/>
            <person name="Kuo A."/>
            <person name="Liang C."/>
            <person name="Lipzen A."/>
            <person name="Lutzoni F."/>
            <person name="Magnuson J."/>
            <person name="Mondo S."/>
            <person name="Nolan M."/>
            <person name="Ohm R."/>
            <person name="Pangilinan J."/>
            <person name="Park H.-J."/>
            <person name="Ramirez L."/>
            <person name="Alfaro M."/>
            <person name="Sun H."/>
            <person name="Tritt A."/>
            <person name="Yoshinaga Y."/>
            <person name="Zwiers L.-H."/>
            <person name="Turgeon B."/>
            <person name="Goodwin S."/>
            <person name="Spatafora J."/>
            <person name="Crous P."/>
            <person name="Grigoriev I."/>
        </authorList>
    </citation>
    <scope>NUCLEOTIDE SEQUENCE</scope>
    <source>
        <strain evidence="5">CBS 627.86</strain>
    </source>
</reference>
<sequence length="1640" mass="183607">MFKKSFGFGRKGSDEDRRARFQRNSSHADGASLTLSDSLNPLPETSLEPATSLPDLTLVARPSYSESRKNSNSSRKNSEVESGPLGLNVVYTPENGHKADIVFVHGLGGTSRWTWSKHRDPGLFWPLTFLPLEPDVCLARILTFGYNANFRKAGNISTSVLDFAKDLLFDLRYGVDELGNDLNMGNVPLIFVVHSMGGLITKEAYMQGQNDPEYENIVKAISAIVFLATPHRGTNLAEVLNRILQSTLVSNSKQYVSELAKNSFTLQKLNEQFRHIAPKLDIVSFYETQPCSLGLKNARIMVLEKDSSVLGYPGETSKALNADHHDVCKFESPKDPNYITVRNVLKSILSKILSTTKSSRIAFTDRKNSRDLKALLAINDLPDTDYIFFRDQWTQGTSDWILHEEAYIEWFNGALVPRQHRVLWVHGGAATGKSVLASFIINTIVEEGCCCQYFFIRFGDQRKRTLGHLLRSISYQVSQYVPGYFQRLLELASEEIDFGKARAIVVWEKLFKSILFKMERKDPLYWVVDGLDEAEDPKAILRLLSDICSSLTPLRVLFVSRRTSDLASVFDRLPKEIECRQIDMEGHVGDLRLYVTQELQLSGDLGFRDSIVTKVLQDARSNFLVSVSRLLRPIFVLMKKWVRLAVERLNICHSRADIDYALETLPPGMDALYHRMALTVSEHASRTDKALASAILELVTCSLRVLTVTELSKALGDVASRVLDLPRSIVDLCGGFVVIDNGGNVAMVHQTAREYLLGQRDQPFRVDRSTGHKQVFFSCMRSLMTNGLRVSVSRQHSTEFLDYASQLWSTHLMSISPDDDEVFEVLNSFLSRHWLLTWVHILALNNQSRVLTQTSRHLSKFSAREKARSVSQDVDSSFISKRELLDSISTDLVKINGKFGAVLRRNPEAIYKLIAPFCPQSSSLYQLFGKAESKTLSLSGSSAETWDDCLGRMSLDFGSYASFITAAGSRISILDASGRISIFYSSNLQESSISPIKHGERIYRMEMNSSGSLIATYGYRTTKIWDVKTGRCQVSVDNVDSRPRPLAMLFMNDNTALYVGMDDKRVRSIDLSEDTPHWQVEAELEEPELEGHFLNSASHMALHQDGRLIAVAYRGHPLSAWELDGPMHIGHCWRTHDEAVRGQVVDALWHPLHPVVYGLYIEGVLFRWRPYENEVDELNVGASKLALNIDGSLFATGDVHGAIKVYTTADFELLYQLASQDTVLGITFGPEFSRFYDIRGNYGNAWEPTALMEFAEREDKDTDATSESGSLAPSSSVSINWSPRVDTITALATAPSGGYYWESQQIFASKSLMSTEQMTWSNDGRTICFSDSSKRVFAMFVTSSEIVNSVTMELEIALKASTKGPILQLLFHPGNRRVMIYTTSSICILSLDTQSVVHCRDVNVPACIWLQHPLDSTAILGVNATSIHTLTWDLKSHLCDALNYTFPHTNTDPATLLSNVNMNRVLTTWDKKHIMFQVSSERGGNCILLYVRTSDLSVSRTEPVKIEKEESNDSRSIDPQILPSNMSSKVLIPLVFLNRDRLVFLSTDFAVCILQVPATPVSDTKSRNPQLHSKPLVGTPQRASNITGVTGMLNVKEAFPLPGDWISQDCLALCAVSVRERSFLCPRNGEIVVVRCVALA</sequence>
<dbReference type="Gene3D" id="3.40.50.1820">
    <property type="entry name" value="alpha/beta hydrolase"/>
    <property type="match status" value="1"/>
</dbReference>
<feature type="domain" description="Nephrocystin 3-like N-terminal" evidence="4">
    <location>
        <begin position="396"/>
        <end position="561"/>
    </location>
</feature>
<evidence type="ECO:0000256" key="1">
    <source>
        <dbReference type="ARBA" id="ARBA00022737"/>
    </source>
</evidence>
<evidence type="ECO:0000256" key="2">
    <source>
        <dbReference type="SAM" id="MobiDB-lite"/>
    </source>
</evidence>
<dbReference type="InterPro" id="IPR011047">
    <property type="entry name" value="Quinoprotein_ADH-like_sf"/>
</dbReference>
<evidence type="ECO:0000313" key="5">
    <source>
        <dbReference type="EMBL" id="KAF2105865.1"/>
    </source>
</evidence>
<feature type="compositionally biased region" description="Polar residues" evidence="2">
    <location>
        <begin position="22"/>
        <end position="39"/>
    </location>
</feature>
<dbReference type="PANTHER" id="PTHR10039:SF16">
    <property type="entry name" value="GPI INOSITOL-DEACYLASE"/>
    <property type="match status" value="1"/>
</dbReference>
<evidence type="ECO:0000259" key="4">
    <source>
        <dbReference type="Pfam" id="PF24883"/>
    </source>
</evidence>
<keyword evidence="6" id="KW-1185">Reference proteome</keyword>
<dbReference type="EMBL" id="ML977370">
    <property type="protein sequence ID" value="KAF2105865.1"/>
    <property type="molecule type" value="Genomic_DNA"/>
</dbReference>
<name>A0A6A5YFM7_9PLEO</name>
<dbReference type="SUPFAM" id="SSF50998">
    <property type="entry name" value="Quinoprotein alcohol dehydrogenase-like"/>
    <property type="match status" value="1"/>
</dbReference>
<gene>
    <name evidence="5" type="ORF">BDV96DRAFT_607880</name>
</gene>
<evidence type="ECO:0008006" key="7">
    <source>
        <dbReference type="Google" id="ProtNLM"/>
    </source>
</evidence>
<dbReference type="Proteomes" id="UP000799770">
    <property type="component" value="Unassembled WGS sequence"/>
</dbReference>
<feature type="domain" description="GPI inositol-deacylase winged helix" evidence="3">
    <location>
        <begin position="687"/>
        <end position="759"/>
    </location>
</feature>
<feature type="region of interest" description="Disordered" evidence="2">
    <location>
        <begin position="1"/>
        <end position="85"/>
    </location>
</feature>
<dbReference type="Pfam" id="PF24883">
    <property type="entry name" value="NPHP3_N"/>
    <property type="match status" value="1"/>
</dbReference>
<dbReference type="Pfam" id="PF22939">
    <property type="entry name" value="WHD_GPIID"/>
    <property type="match status" value="1"/>
</dbReference>
<keyword evidence="1" id="KW-0677">Repeat</keyword>
<dbReference type="SUPFAM" id="SSF69322">
    <property type="entry name" value="Tricorn protease domain 2"/>
    <property type="match status" value="1"/>
</dbReference>
<organism evidence="5 6">
    <name type="scientific">Lophiotrema nucula</name>
    <dbReference type="NCBI Taxonomy" id="690887"/>
    <lineage>
        <taxon>Eukaryota</taxon>
        <taxon>Fungi</taxon>
        <taxon>Dikarya</taxon>
        <taxon>Ascomycota</taxon>
        <taxon>Pezizomycotina</taxon>
        <taxon>Dothideomycetes</taxon>
        <taxon>Pleosporomycetidae</taxon>
        <taxon>Pleosporales</taxon>
        <taxon>Lophiotremataceae</taxon>
        <taxon>Lophiotrema</taxon>
    </lineage>
</organism>
<evidence type="ECO:0000313" key="6">
    <source>
        <dbReference type="Proteomes" id="UP000799770"/>
    </source>
</evidence>
<accession>A0A6A5YFM7</accession>
<dbReference type="InterPro" id="IPR015943">
    <property type="entry name" value="WD40/YVTN_repeat-like_dom_sf"/>
</dbReference>